<dbReference type="EMBL" id="HBEQ01000430">
    <property type="protein sequence ID" value="CAD8512918.1"/>
    <property type="molecule type" value="Transcribed_RNA"/>
</dbReference>
<keyword evidence="2" id="KW-0808">Transferase</keyword>
<evidence type="ECO:0000256" key="1">
    <source>
        <dbReference type="ARBA" id="ARBA00012172"/>
    </source>
</evidence>
<accession>A0A6U0MXJ4</accession>
<proteinExistence type="predicted"/>
<gene>
    <name evidence="5" type="ORF">MCOM1403_LOCUS340</name>
    <name evidence="6" type="ORF">MCOM1403_LOCUS343</name>
</gene>
<dbReference type="GO" id="GO:0005524">
    <property type="term" value="F:ATP binding"/>
    <property type="evidence" value="ECO:0007669"/>
    <property type="project" value="UniProtKB-UniRule"/>
</dbReference>
<reference evidence="6" key="1">
    <citation type="submission" date="2021-01" db="EMBL/GenBank/DDBJ databases">
        <authorList>
            <person name="Corre E."/>
            <person name="Pelletier E."/>
            <person name="Niang G."/>
            <person name="Scheremetjew M."/>
            <person name="Finn R."/>
            <person name="Kale V."/>
            <person name="Holt S."/>
            <person name="Cochrane G."/>
            <person name="Meng A."/>
            <person name="Brown T."/>
            <person name="Cohen L."/>
        </authorList>
    </citation>
    <scope>NUCLEOTIDE SEQUENCE</scope>
    <source>
        <strain evidence="6">CCMP1723</strain>
    </source>
</reference>
<dbReference type="EC" id="2.7.1.68" evidence="1"/>
<dbReference type="SUPFAM" id="SSF56104">
    <property type="entry name" value="SAICAR synthase-like"/>
    <property type="match status" value="1"/>
</dbReference>
<dbReference type="EMBL" id="HBEQ01000425">
    <property type="protein sequence ID" value="CAD8512915.1"/>
    <property type="molecule type" value="Transcribed_RNA"/>
</dbReference>
<evidence type="ECO:0000313" key="6">
    <source>
        <dbReference type="EMBL" id="CAD8512918.1"/>
    </source>
</evidence>
<dbReference type="GO" id="GO:0046854">
    <property type="term" value="P:phosphatidylinositol phosphate biosynthetic process"/>
    <property type="evidence" value="ECO:0007669"/>
    <property type="project" value="TreeGrafter"/>
</dbReference>
<evidence type="ECO:0000256" key="3">
    <source>
        <dbReference type="SAM" id="Coils"/>
    </source>
</evidence>
<dbReference type="GO" id="GO:0016308">
    <property type="term" value="F:1-phosphatidylinositol-4-phosphate 5-kinase activity"/>
    <property type="evidence" value="ECO:0007669"/>
    <property type="project" value="UniProtKB-EC"/>
</dbReference>
<dbReference type="Gene3D" id="3.30.800.10">
    <property type="entry name" value="Phosphatidylinositol Phosphate Kinase II Beta"/>
    <property type="match status" value="1"/>
</dbReference>
<dbReference type="InterPro" id="IPR027483">
    <property type="entry name" value="PInositol-4-P-4/5-kinase_C_sf"/>
</dbReference>
<sequence>MLSMPETRNAAGLEWLTVGNVDCRTVKDAHFKLIRQVSGIPDDFLSDTFDFGKLSSGGGKGGDVMARSSDGKYFVKQLNDGDAHSLLRDEFLSEYVSLVSGGSTLICKIAAVFEHITLGKFIAMANCLPACINSWSGLYDLKGSADDKILIEDGVQVPEAHKRFWNIDLVVCEATGCNKGVPFARKQYVKGKRQAYDTPIYVTKEQKAYILKLMKQDVAFFTRFGLMDYSMIVGVYRPPPGFTQQALEQSFSHLHSIPHASHYKGDMTVLFVGIIDFLQAWTRSKRCAHLVKACCAPPPISTIPPSQYAIQFMQFFQWKFRGVAHPLRPISAKPLENSHGPKESEQRNLEIELQKLKLMIASLVEKLTASEARVAQLESCLI</sequence>
<dbReference type="InterPro" id="IPR002498">
    <property type="entry name" value="PInositol-4-P-4/5-kinase_core"/>
</dbReference>
<dbReference type="AlphaFoldDB" id="A0A6U0MXJ4"/>
<organism evidence="6">
    <name type="scientific">Micromonas pusilla</name>
    <name type="common">Picoplanktonic green alga</name>
    <name type="synonym">Chromulina pusilla</name>
    <dbReference type="NCBI Taxonomy" id="38833"/>
    <lineage>
        <taxon>Eukaryota</taxon>
        <taxon>Viridiplantae</taxon>
        <taxon>Chlorophyta</taxon>
        <taxon>Mamiellophyceae</taxon>
        <taxon>Mamiellales</taxon>
        <taxon>Mamiellaceae</taxon>
        <taxon>Micromonas</taxon>
    </lineage>
</organism>
<dbReference type="InterPro" id="IPR023610">
    <property type="entry name" value="PInositol-4/5-P-5/4-kinase"/>
</dbReference>
<dbReference type="SMART" id="SM00330">
    <property type="entry name" value="PIPKc"/>
    <property type="match status" value="1"/>
</dbReference>
<dbReference type="Gene3D" id="3.30.810.10">
    <property type="entry name" value="2-Layer Sandwich"/>
    <property type="match status" value="1"/>
</dbReference>
<keyword evidence="2" id="KW-0418">Kinase</keyword>
<keyword evidence="2" id="KW-0067">ATP-binding</keyword>
<evidence type="ECO:0000259" key="4">
    <source>
        <dbReference type="PROSITE" id="PS51455"/>
    </source>
</evidence>
<feature type="domain" description="PIPK" evidence="4">
    <location>
        <begin position="1"/>
        <end position="320"/>
    </location>
</feature>
<evidence type="ECO:0000313" key="5">
    <source>
        <dbReference type="EMBL" id="CAD8512915.1"/>
    </source>
</evidence>
<dbReference type="PROSITE" id="PS51455">
    <property type="entry name" value="PIPK"/>
    <property type="match status" value="1"/>
</dbReference>
<dbReference type="InterPro" id="IPR027484">
    <property type="entry name" value="PInositol-4-P-5-kinase_N"/>
</dbReference>
<dbReference type="PANTHER" id="PTHR23086">
    <property type="entry name" value="PHOSPHATIDYLINOSITOL-4-PHOSPHATE 5-KINASE"/>
    <property type="match status" value="1"/>
</dbReference>
<keyword evidence="3" id="KW-0175">Coiled coil</keyword>
<evidence type="ECO:0000256" key="2">
    <source>
        <dbReference type="PROSITE-ProRule" id="PRU00781"/>
    </source>
</evidence>
<keyword evidence="2" id="KW-0547">Nucleotide-binding</keyword>
<dbReference type="PANTHER" id="PTHR23086:SF101">
    <property type="entry name" value="LP03320P-RELATED"/>
    <property type="match status" value="1"/>
</dbReference>
<dbReference type="GO" id="GO:0005886">
    <property type="term" value="C:plasma membrane"/>
    <property type="evidence" value="ECO:0007669"/>
    <property type="project" value="TreeGrafter"/>
</dbReference>
<feature type="coiled-coil region" evidence="3">
    <location>
        <begin position="346"/>
        <end position="373"/>
    </location>
</feature>
<name>A0A6U0MXJ4_MICPS</name>
<dbReference type="Pfam" id="PF01504">
    <property type="entry name" value="PIP5K"/>
    <property type="match status" value="2"/>
</dbReference>
<protein>
    <recommendedName>
        <fullName evidence="1">1-phosphatidylinositol-4-phosphate 5-kinase</fullName>
        <ecNumber evidence="1">2.7.1.68</ecNumber>
    </recommendedName>
</protein>